<dbReference type="InterPro" id="IPR003864">
    <property type="entry name" value="CSC1/OSCA1-like_7TM"/>
</dbReference>
<sequence length="792" mass="88593">MAELNTSAPAPDIHPSATLQTSMSLYFVIAAIAWMVFLNLQRRLQHVYACRNQSLETASPVPDSMTLFGWILPAWRTGDDDIMEFCGLDTLIFLRVLAMGRKLAAFGIFLSAMLFPVYATGTNPAEFPRGNRTDIDVLERITMSNLDKGEARLWASIVAMYAMSFYALYLFSAEYRYYIMRRHEYLSRDDPQQYTVVIHDLPPSLRTNETLKYYMDYLFPDDVLAVSVAVECGDLESLVAKRVKARNDLEHYMALSAKTGERPTYRVKDLSIKKAPMQSVDAIDYFTEQLATLNMAVKEEYTKILDAQHEVRDKLLVEGYEKAAFAVAQDAPAKNAKAVEKSIMRRSAFVTFRSLQTAQTCQQMLQTEKIFEMEVAAAPFPDDICWENIGRTRQEKDSWRFISTVISTAIILFWTIPTTIVVAFSTIETLEEKYPSIKDLLTKHPWLTEFFKQLSPIGLAVMGALAPIIMTIMSKREGHPSGALVRASTFAKLVYFQMFQTFFVSVIAGSLVSSVTLVLKDPSLLVSLLGSTIPAQSTLFMSYLIVKTGLDLSLELLRVMPWILGFVYNTFAPKLTARERASPFFGLVPVTIAGDFDGGGAVADYLLGILLTVTFSAIAPLLSYFALLYFGLAELVYRRQVLYVYSPSPHSNGAYWPQLHTFLVGAVVLAQITFLGLMTLKVSPGPIVAATVLPFTSVLYHIYVQQLYPRPALNLPLLSCARLDKARANRPQVDMSGAFIQPALDESEPIKPDYMELQTRDDADVVEVGVAKSKVHQGEPSDAEAKKFGFHI</sequence>
<dbReference type="Proteomes" id="UP000030762">
    <property type="component" value="Unassembled WGS sequence"/>
</dbReference>
<keyword evidence="5 7" id="KW-1133">Transmembrane helix</keyword>
<dbReference type="Pfam" id="PF02714">
    <property type="entry name" value="RSN1_7TM"/>
    <property type="match status" value="1"/>
</dbReference>
<evidence type="ECO:0000256" key="5">
    <source>
        <dbReference type="ARBA" id="ARBA00022989"/>
    </source>
</evidence>
<dbReference type="VEuPathDB" id="FungiDB:SDRG_15839"/>
<dbReference type="AlphaFoldDB" id="T0RA04"/>
<evidence type="ECO:0000259" key="8">
    <source>
        <dbReference type="Pfam" id="PF02714"/>
    </source>
</evidence>
<feature type="transmembrane region" description="Helical" evidence="7">
    <location>
        <begin position="605"/>
        <end position="630"/>
    </location>
</feature>
<comment type="similarity">
    <text evidence="2">Belongs to the CSC1 (TC 1.A.17) family.</text>
</comment>
<dbReference type="InterPro" id="IPR045122">
    <property type="entry name" value="Csc1-like"/>
</dbReference>
<feature type="transmembrane region" description="Helical" evidence="7">
    <location>
        <begin position="23"/>
        <end position="40"/>
    </location>
</feature>
<organism evidence="11 12">
    <name type="scientific">Saprolegnia diclina (strain VS20)</name>
    <dbReference type="NCBI Taxonomy" id="1156394"/>
    <lineage>
        <taxon>Eukaryota</taxon>
        <taxon>Sar</taxon>
        <taxon>Stramenopiles</taxon>
        <taxon>Oomycota</taxon>
        <taxon>Saprolegniomycetes</taxon>
        <taxon>Saprolegniales</taxon>
        <taxon>Saprolegniaceae</taxon>
        <taxon>Saprolegnia</taxon>
    </lineage>
</organism>
<dbReference type="Pfam" id="PF13967">
    <property type="entry name" value="RSN1_TM"/>
    <property type="match status" value="1"/>
</dbReference>
<name>T0RA04_SAPDV</name>
<feature type="transmembrane region" description="Helical" evidence="7">
    <location>
        <begin position="401"/>
        <end position="427"/>
    </location>
</feature>
<dbReference type="Pfam" id="PF14703">
    <property type="entry name" value="PHM7_cyt"/>
    <property type="match status" value="1"/>
</dbReference>
<feature type="transmembrane region" description="Helical" evidence="7">
    <location>
        <begin position="524"/>
        <end position="545"/>
    </location>
</feature>
<dbReference type="OMA" id="VVCAWAF"/>
<comment type="subcellular location">
    <subcellularLocation>
        <location evidence="1">Membrane</location>
        <topology evidence="1">Multi-pass membrane protein</topology>
    </subcellularLocation>
</comment>
<dbReference type="GO" id="GO:0005886">
    <property type="term" value="C:plasma membrane"/>
    <property type="evidence" value="ECO:0007669"/>
    <property type="project" value="TreeGrafter"/>
</dbReference>
<feature type="transmembrane region" description="Helical" evidence="7">
    <location>
        <begin position="153"/>
        <end position="172"/>
    </location>
</feature>
<dbReference type="eggNOG" id="KOG1134">
    <property type="taxonomic scope" value="Eukaryota"/>
</dbReference>
<reference evidence="11 12" key="1">
    <citation type="submission" date="2012-04" db="EMBL/GenBank/DDBJ databases">
        <title>The Genome Sequence of Saprolegnia declina VS20.</title>
        <authorList>
            <consortium name="The Broad Institute Genome Sequencing Platform"/>
            <person name="Russ C."/>
            <person name="Nusbaum C."/>
            <person name="Tyler B."/>
            <person name="van West P."/>
            <person name="Dieguez-Uribeondo J."/>
            <person name="de Bruijn I."/>
            <person name="Tripathy S."/>
            <person name="Jiang R."/>
            <person name="Young S.K."/>
            <person name="Zeng Q."/>
            <person name="Gargeya S."/>
            <person name="Fitzgerald M."/>
            <person name="Haas B."/>
            <person name="Abouelleil A."/>
            <person name="Alvarado L."/>
            <person name="Arachchi H.M."/>
            <person name="Berlin A."/>
            <person name="Chapman S.B."/>
            <person name="Goldberg J."/>
            <person name="Griggs A."/>
            <person name="Gujja S."/>
            <person name="Hansen M."/>
            <person name="Howarth C."/>
            <person name="Imamovic A."/>
            <person name="Larimer J."/>
            <person name="McCowen C."/>
            <person name="Montmayeur A."/>
            <person name="Murphy C."/>
            <person name="Neiman D."/>
            <person name="Pearson M."/>
            <person name="Priest M."/>
            <person name="Roberts A."/>
            <person name="Saif S."/>
            <person name="Shea T."/>
            <person name="Sisk P."/>
            <person name="Sykes S."/>
            <person name="Wortman J."/>
            <person name="Nusbaum C."/>
            <person name="Birren B."/>
        </authorList>
    </citation>
    <scope>NUCLEOTIDE SEQUENCE [LARGE SCALE GENOMIC DNA]</scope>
    <source>
        <strain evidence="11 12">VS20</strain>
    </source>
</reference>
<feature type="transmembrane region" description="Helical" evidence="7">
    <location>
        <begin position="494"/>
        <end position="518"/>
    </location>
</feature>
<feature type="transmembrane region" description="Helical" evidence="7">
    <location>
        <begin position="659"/>
        <end position="680"/>
    </location>
</feature>
<proteinExistence type="inferred from homology"/>
<dbReference type="InParanoid" id="T0RA04"/>
<feature type="transmembrane region" description="Helical" evidence="7">
    <location>
        <begin position="686"/>
        <end position="704"/>
    </location>
</feature>
<protein>
    <recommendedName>
        <fullName evidence="13">CSC1/OSCA1-like 7TM region domain-containing protein</fullName>
    </recommendedName>
</protein>
<keyword evidence="12" id="KW-1185">Reference proteome</keyword>
<accession>T0RA04</accession>
<feature type="domain" description="CSC1/OSCA1-like 7TM region" evidence="8">
    <location>
        <begin position="400"/>
        <end position="678"/>
    </location>
</feature>
<dbReference type="InterPro" id="IPR027815">
    <property type="entry name" value="CSC1/OSCA1-like_cyt"/>
</dbReference>
<evidence type="ECO:0000259" key="9">
    <source>
        <dbReference type="Pfam" id="PF13967"/>
    </source>
</evidence>
<feature type="domain" description="CSC1/OSCA1-like cytosolic" evidence="10">
    <location>
        <begin position="193"/>
        <end position="388"/>
    </location>
</feature>
<evidence type="ECO:0000256" key="6">
    <source>
        <dbReference type="ARBA" id="ARBA00023136"/>
    </source>
</evidence>
<dbReference type="GeneID" id="19956566"/>
<feature type="transmembrane region" description="Helical" evidence="7">
    <location>
        <begin position="103"/>
        <end position="121"/>
    </location>
</feature>
<evidence type="ECO:0000256" key="3">
    <source>
        <dbReference type="ARBA" id="ARBA00022448"/>
    </source>
</evidence>
<evidence type="ECO:0000256" key="7">
    <source>
        <dbReference type="SAM" id="Phobius"/>
    </source>
</evidence>
<dbReference type="RefSeq" id="XP_008620245.1">
    <property type="nucleotide sequence ID" value="XM_008622023.1"/>
</dbReference>
<dbReference type="InterPro" id="IPR032880">
    <property type="entry name" value="CSC1/OSCA1-like_N"/>
</dbReference>
<evidence type="ECO:0000313" key="12">
    <source>
        <dbReference type="Proteomes" id="UP000030762"/>
    </source>
</evidence>
<dbReference type="PANTHER" id="PTHR13018">
    <property type="entry name" value="PROBABLE MEMBRANE PROTEIN DUF221-RELATED"/>
    <property type="match status" value="1"/>
</dbReference>
<dbReference type="OrthoDB" id="1689567at2759"/>
<dbReference type="GO" id="GO:0005227">
    <property type="term" value="F:calcium-activated cation channel activity"/>
    <property type="evidence" value="ECO:0007669"/>
    <property type="project" value="InterPro"/>
</dbReference>
<evidence type="ECO:0000256" key="1">
    <source>
        <dbReference type="ARBA" id="ARBA00004141"/>
    </source>
</evidence>
<keyword evidence="4 7" id="KW-0812">Transmembrane</keyword>
<evidence type="ECO:0000313" key="11">
    <source>
        <dbReference type="EMBL" id="EQC26352.1"/>
    </source>
</evidence>
<dbReference type="EMBL" id="JH767234">
    <property type="protein sequence ID" value="EQC26352.1"/>
    <property type="molecule type" value="Genomic_DNA"/>
</dbReference>
<feature type="domain" description="CSC1/OSCA1-like N-terminal transmembrane" evidence="9">
    <location>
        <begin position="19"/>
        <end position="173"/>
    </location>
</feature>
<keyword evidence="3" id="KW-0813">Transport</keyword>
<evidence type="ECO:0008006" key="13">
    <source>
        <dbReference type="Google" id="ProtNLM"/>
    </source>
</evidence>
<gene>
    <name evidence="11" type="ORF">SDRG_15839</name>
</gene>
<keyword evidence="6 7" id="KW-0472">Membrane</keyword>
<evidence type="ECO:0000256" key="2">
    <source>
        <dbReference type="ARBA" id="ARBA00007779"/>
    </source>
</evidence>
<dbReference type="PANTHER" id="PTHR13018:SF5">
    <property type="entry name" value="RE44586P"/>
    <property type="match status" value="1"/>
</dbReference>
<evidence type="ECO:0000256" key="4">
    <source>
        <dbReference type="ARBA" id="ARBA00022692"/>
    </source>
</evidence>
<evidence type="ECO:0000259" key="10">
    <source>
        <dbReference type="Pfam" id="PF14703"/>
    </source>
</evidence>